<dbReference type="Gene3D" id="2.60.120.10">
    <property type="entry name" value="Jelly Rolls"/>
    <property type="match status" value="1"/>
</dbReference>
<accession>A0A2R5ER96</accession>
<keyword evidence="6" id="KW-1185">Reference proteome</keyword>
<sequence>MSNDPAPSFGLFKREWMNSELHPLVYAYYYKQWSDYSMDYHTHDSIEIMYVITGECRIETDSAPAYSSSSHTLRRSDFIVLDANVPHRLIVDDRGPCRMLNIEFTMREKATGLPSLRALANEDPLVAELTEEKSPVLVLRDNDELYPLLKSLVLELDAGERRREMRTGLLFAQLFVTLAHIRKESLKVEENPIHLYVKAAVHYIHHNYDRDIQVKDIAASVNLHPGYLHRIFREGTGETVTAYLNEVRMAKAKMLLGQTDIPVADICDYVGVGSRPYFHAMFKKHTGMTPIAYRNSLQTHKYSIE</sequence>
<dbReference type="InterPro" id="IPR037923">
    <property type="entry name" value="HTH-like"/>
</dbReference>
<evidence type="ECO:0000256" key="3">
    <source>
        <dbReference type="ARBA" id="ARBA00023163"/>
    </source>
</evidence>
<evidence type="ECO:0000256" key="1">
    <source>
        <dbReference type="ARBA" id="ARBA00023015"/>
    </source>
</evidence>
<evidence type="ECO:0000256" key="2">
    <source>
        <dbReference type="ARBA" id="ARBA00023125"/>
    </source>
</evidence>
<dbReference type="Gene3D" id="1.10.10.60">
    <property type="entry name" value="Homeodomain-like"/>
    <property type="match status" value="2"/>
</dbReference>
<dbReference type="InterPro" id="IPR003313">
    <property type="entry name" value="AraC-bd"/>
</dbReference>
<dbReference type="GO" id="GO:0043565">
    <property type="term" value="F:sequence-specific DNA binding"/>
    <property type="evidence" value="ECO:0007669"/>
    <property type="project" value="InterPro"/>
</dbReference>
<comment type="caution">
    <text evidence="5">The sequence shown here is derived from an EMBL/GenBank/DDBJ whole genome shotgun (WGS) entry which is preliminary data.</text>
</comment>
<gene>
    <name evidence="5" type="ORF">PAT3040_03245</name>
</gene>
<dbReference type="PROSITE" id="PS00041">
    <property type="entry name" value="HTH_ARAC_FAMILY_1"/>
    <property type="match status" value="1"/>
</dbReference>
<dbReference type="InterPro" id="IPR009057">
    <property type="entry name" value="Homeodomain-like_sf"/>
</dbReference>
<keyword evidence="3" id="KW-0804">Transcription</keyword>
<dbReference type="PROSITE" id="PS01124">
    <property type="entry name" value="HTH_ARAC_FAMILY_2"/>
    <property type="match status" value="1"/>
</dbReference>
<dbReference type="PANTHER" id="PTHR43280:SF2">
    <property type="entry name" value="HTH-TYPE TRANSCRIPTIONAL REGULATOR EXSA"/>
    <property type="match status" value="1"/>
</dbReference>
<dbReference type="CDD" id="cd02209">
    <property type="entry name" value="cupin_XRE_C"/>
    <property type="match status" value="1"/>
</dbReference>
<dbReference type="InterPro" id="IPR018060">
    <property type="entry name" value="HTH_AraC"/>
</dbReference>
<dbReference type="RefSeq" id="WP_307719168.1">
    <property type="nucleotide sequence ID" value="NZ_BDQX01000171.1"/>
</dbReference>
<evidence type="ECO:0000259" key="4">
    <source>
        <dbReference type="PROSITE" id="PS01124"/>
    </source>
</evidence>
<dbReference type="SUPFAM" id="SSF46689">
    <property type="entry name" value="Homeodomain-like"/>
    <property type="match status" value="2"/>
</dbReference>
<protein>
    <submittedName>
        <fullName evidence="5">AraC family transcriptional regulator</fullName>
    </submittedName>
</protein>
<name>A0A2R5ER96_9BACL</name>
<dbReference type="SUPFAM" id="SSF51215">
    <property type="entry name" value="Regulatory protein AraC"/>
    <property type="match status" value="1"/>
</dbReference>
<dbReference type="PANTHER" id="PTHR43280">
    <property type="entry name" value="ARAC-FAMILY TRANSCRIPTIONAL REGULATOR"/>
    <property type="match status" value="1"/>
</dbReference>
<keyword evidence="2" id="KW-0238">DNA-binding</keyword>
<reference evidence="5 6" key="1">
    <citation type="submission" date="2017-08" db="EMBL/GenBank/DDBJ databases">
        <title>Substantial Increase in Enzyme Production by Combined Drug-Resistance Mutations in Paenibacillus agaridevorans.</title>
        <authorList>
            <person name="Tanaka Y."/>
            <person name="Funane K."/>
            <person name="Hosaka T."/>
            <person name="Shiwa Y."/>
            <person name="Fujita N."/>
            <person name="Miyazaki T."/>
            <person name="Yoshikawa H."/>
            <person name="Murakami K."/>
            <person name="Kasahara K."/>
            <person name="Inaoka T."/>
            <person name="Hiraga Y."/>
            <person name="Ochi K."/>
        </authorList>
    </citation>
    <scope>NUCLEOTIDE SEQUENCE [LARGE SCALE GENOMIC DNA]</scope>
    <source>
        <strain evidence="5 6">T-3040</strain>
    </source>
</reference>
<dbReference type="InterPro" id="IPR018062">
    <property type="entry name" value="HTH_AraC-typ_CS"/>
</dbReference>
<feature type="domain" description="HTH araC/xylS-type" evidence="4">
    <location>
        <begin position="198"/>
        <end position="296"/>
    </location>
</feature>
<dbReference type="Pfam" id="PF12833">
    <property type="entry name" value="HTH_18"/>
    <property type="match status" value="1"/>
</dbReference>
<dbReference type="AlphaFoldDB" id="A0A2R5ER96"/>
<proteinExistence type="predicted"/>
<dbReference type="InterPro" id="IPR014710">
    <property type="entry name" value="RmlC-like_jellyroll"/>
</dbReference>
<organism evidence="5 6">
    <name type="scientific">Paenibacillus agaridevorans</name>
    <dbReference type="NCBI Taxonomy" id="171404"/>
    <lineage>
        <taxon>Bacteria</taxon>
        <taxon>Bacillati</taxon>
        <taxon>Bacillota</taxon>
        <taxon>Bacilli</taxon>
        <taxon>Bacillales</taxon>
        <taxon>Paenibacillaceae</taxon>
        <taxon>Paenibacillus</taxon>
    </lineage>
</organism>
<keyword evidence="1" id="KW-0805">Transcription regulation</keyword>
<dbReference type="SMART" id="SM00342">
    <property type="entry name" value="HTH_ARAC"/>
    <property type="match status" value="1"/>
</dbReference>
<dbReference type="EMBL" id="BDQX01000171">
    <property type="protein sequence ID" value="GBG08655.1"/>
    <property type="molecule type" value="Genomic_DNA"/>
</dbReference>
<evidence type="ECO:0000313" key="6">
    <source>
        <dbReference type="Proteomes" id="UP000245202"/>
    </source>
</evidence>
<evidence type="ECO:0000313" key="5">
    <source>
        <dbReference type="EMBL" id="GBG08655.1"/>
    </source>
</evidence>
<dbReference type="GO" id="GO:0003700">
    <property type="term" value="F:DNA-binding transcription factor activity"/>
    <property type="evidence" value="ECO:0007669"/>
    <property type="project" value="InterPro"/>
</dbReference>
<dbReference type="Proteomes" id="UP000245202">
    <property type="component" value="Unassembled WGS sequence"/>
</dbReference>
<dbReference type="Pfam" id="PF02311">
    <property type="entry name" value="AraC_binding"/>
    <property type="match status" value="1"/>
</dbReference>